<dbReference type="GO" id="GO:0006364">
    <property type="term" value="P:rRNA processing"/>
    <property type="evidence" value="ECO:0007669"/>
    <property type="project" value="TreeGrafter"/>
</dbReference>
<dbReference type="GO" id="GO:0000122">
    <property type="term" value="P:negative regulation of transcription by RNA polymerase II"/>
    <property type="evidence" value="ECO:0007669"/>
    <property type="project" value="TreeGrafter"/>
</dbReference>
<gene>
    <name evidence="9" type="ORF">PINE0816_LOCUS21894</name>
</gene>
<evidence type="ECO:0000256" key="6">
    <source>
        <dbReference type="ARBA" id="ARBA00023242"/>
    </source>
</evidence>
<reference evidence="9" key="1">
    <citation type="submission" date="2021-01" db="EMBL/GenBank/DDBJ databases">
        <authorList>
            <person name="Corre E."/>
            <person name="Pelletier E."/>
            <person name="Niang G."/>
            <person name="Scheremetjew M."/>
            <person name="Finn R."/>
            <person name="Kale V."/>
            <person name="Holt S."/>
            <person name="Cochrane G."/>
            <person name="Meng A."/>
            <person name="Brown T."/>
            <person name="Cohen L."/>
        </authorList>
    </citation>
    <scope>NUCLEOTIDE SEQUENCE</scope>
    <source>
        <strain evidence="9">CCAP1064/1</strain>
    </source>
</reference>
<evidence type="ECO:0000256" key="1">
    <source>
        <dbReference type="ARBA" id="ARBA00004123"/>
    </source>
</evidence>
<dbReference type="GO" id="GO:0008270">
    <property type="term" value="F:zinc ion binding"/>
    <property type="evidence" value="ECO:0007669"/>
    <property type="project" value="UniProtKB-KW"/>
</dbReference>
<accession>A0A7S0CM00</accession>
<dbReference type="PANTHER" id="PTHR13100:SF10">
    <property type="entry name" value="CELL GROWTH-REGULATING NUCLEOLAR PROTEIN"/>
    <property type="match status" value="1"/>
</dbReference>
<keyword evidence="3" id="KW-0677">Repeat</keyword>
<sequence length="251" mass="28258">MFEDDFRSHTSCVTEAERYEKTVYRGVRKGESGGANSGKKGKRKPQEEWNALLHIATTSAPSKIQNLMEQLCELDNVPRKEKQFRNFTINSLGLRGQDGIVGEVWAHLSKVRDIEKSARLQENSCVIVPTAPMDTLVVEQNCPTLSPSQEEQPICNNDIQESPTNGLIPNRDVVKQIKTALKKASGKTMKMKKLRKALKDNRLINDVIAAEMKTKKTSGSQKKILKQLLQRSIETSNRFKVDGDIITYDSK</sequence>
<dbReference type="PANTHER" id="PTHR13100">
    <property type="entry name" value="CELL GROWTH-REGULATING NUCLEOLAR PROTEIN LYAR"/>
    <property type="match status" value="1"/>
</dbReference>
<keyword evidence="6" id="KW-0539">Nucleus</keyword>
<name>A0A7S0CM00_9STRA</name>
<evidence type="ECO:0000256" key="5">
    <source>
        <dbReference type="ARBA" id="ARBA00022833"/>
    </source>
</evidence>
<comment type="subcellular location">
    <subcellularLocation>
        <location evidence="1">Nucleus</location>
    </subcellularLocation>
</comment>
<evidence type="ECO:0000259" key="8">
    <source>
        <dbReference type="Pfam" id="PF25879"/>
    </source>
</evidence>
<proteinExistence type="predicted"/>
<keyword evidence="2" id="KW-0479">Metal-binding</keyword>
<dbReference type="Pfam" id="PF08790">
    <property type="entry name" value="zf-LYAR"/>
    <property type="match status" value="1"/>
</dbReference>
<protein>
    <recommendedName>
        <fullName evidence="10">Zinc finger C2H2 LYAR-type domain-containing protein</fullName>
    </recommendedName>
</protein>
<keyword evidence="5" id="KW-0862">Zinc</keyword>
<keyword evidence="4" id="KW-0863">Zinc-finger</keyword>
<evidence type="ECO:0000256" key="2">
    <source>
        <dbReference type="ARBA" id="ARBA00022723"/>
    </source>
</evidence>
<dbReference type="AlphaFoldDB" id="A0A7S0CM00"/>
<evidence type="ECO:0008006" key="10">
    <source>
        <dbReference type="Google" id="ProtNLM"/>
    </source>
</evidence>
<feature type="domain" description="Cell growth-regulating nucleolar protein-like winged helix" evidence="8">
    <location>
        <begin position="174"/>
        <end position="248"/>
    </location>
</feature>
<evidence type="ECO:0000259" key="7">
    <source>
        <dbReference type="Pfam" id="PF08790"/>
    </source>
</evidence>
<dbReference type="InterPro" id="IPR058719">
    <property type="entry name" value="WHD_LYAR"/>
</dbReference>
<dbReference type="GO" id="GO:0003677">
    <property type="term" value="F:DNA binding"/>
    <property type="evidence" value="ECO:0007669"/>
    <property type="project" value="InterPro"/>
</dbReference>
<dbReference type="InterPro" id="IPR039999">
    <property type="entry name" value="LYAR"/>
</dbReference>
<evidence type="ECO:0000313" key="9">
    <source>
        <dbReference type="EMBL" id="CAD8425734.1"/>
    </source>
</evidence>
<evidence type="ECO:0000256" key="4">
    <source>
        <dbReference type="ARBA" id="ARBA00022771"/>
    </source>
</evidence>
<evidence type="ECO:0000256" key="3">
    <source>
        <dbReference type="ARBA" id="ARBA00022737"/>
    </source>
</evidence>
<dbReference type="GO" id="GO:0005730">
    <property type="term" value="C:nucleolus"/>
    <property type="evidence" value="ECO:0007669"/>
    <property type="project" value="TreeGrafter"/>
</dbReference>
<organism evidence="9">
    <name type="scientific">Proboscia inermis</name>
    <dbReference type="NCBI Taxonomy" id="420281"/>
    <lineage>
        <taxon>Eukaryota</taxon>
        <taxon>Sar</taxon>
        <taxon>Stramenopiles</taxon>
        <taxon>Ochrophyta</taxon>
        <taxon>Bacillariophyta</taxon>
        <taxon>Coscinodiscophyceae</taxon>
        <taxon>Rhizosoleniophycidae</taxon>
        <taxon>Rhizosoleniales</taxon>
        <taxon>Rhizosoleniaceae</taxon>
        <taxon>Proboscia</taxon>
    </lineage>
</organism>
<dbReference type="EMBL" id="HBEL01047217">
    <property type="protein sequence ID" value="CAD8425734.1"/>
    <property type="molecule type" value="Transcribed_RNA"/>
</dbReference>
<feature type="domain" description="Zinc finger C2H2 LYAR-type" evidence="7">
    <location>
        <begin position="2"/>
        <end position="19"/>
    </location>
</feature>
<dbReference type="Pfam" id="PF25879">
    <property type="entry name" value="WHD_LYAR"/>
    <property type="match status" value="1"/>
</dbReference>
<dbReference type="InterPro" id="IPR014898">
    <property type="entry name" value="Znf_C2H2_LYAR"/>
</dbReference>